<keyword evidence="1" id="KW-1133">Transmembrane helix</keyword>
<dbReference type="AlphaFoldDB" id="A0A0B5QCJ8"/>
<dbReference type="Proteomes" id="UP000031866">
    <property type="component" value="Chromosome"/>
</dbReference>
<proteinExistence type="predicted"/>
<sequence>MRDLENGSNLKTKKKNTSMILAAFMIFILPIIMVFIGAFIGGIICENMQLASNGTFQIVGGVIGFLLSAIIVKVFDKHSKADEKAEKIYWDDL</sequence>
<name>A0A0B5QCJ8_CLOBE</name>
<dbReference type="OrthoDB" id="1922445at2"/>
<gene>
    <name evidence="2" type="ORF">LF65_02067</name>
</gene>
<organism evidence="2 3">
    <name type="scientific">Clostridium beijerinckii</name>
    <name type="common">Clostridium MP</name>
    <dbReference type="NCBI Taxonomy" id="1520"/>
    <lineage>
        <taxon>Bacteria</taxon>
        <taxon>Bacillati</taxon>
        <taxon>Bacillota</taxon>
        <taxon>Clostridia</taxon>
        <taxon>Eubacteriales</taxon>
        <taxon>Clostridiaceae</taxon>
        <taxon>Clostridium</taxon>
    </lineage>
</organism>
<feature type="transmembrane region" description="Helical" evidence="1">
    <location>
        <begin position="20"/>
        <end position="44"/>
    </location>
</feature>
<dbReference type="RefSeq" id="WP_041895934.1">
    <property type="nucleotide sequence ID" value="NZ_CP010086.2"/>
</dbReference>
<evidence type="ECO:0000313" key="3">
    <source>
        <dbReference type="Proteomes" id="UP000031866"/>
    </source>
</evidence>
<evidence type="ECO:0000313" key="2">
    <source>
        <dbReference type="EMBL" id="AJG98665.1"/>
    </source>
</evidence>
<feature type="transmembrane region" description="Helical" evidence="1">
    <location>
        <begin position="56"/>
        <end position="75"/>
    </location>
</feature>
<dbReference type="Pfam" id="PF04246">
    <property type="entry name" value="RseC_MucC"/>
    <property type="match status" value="1"/>
</dbReference>
<dbReference type="EMBL" id="CP010086">
    <property type="protein sequence ID" value="AJG98665.1"/>
    <property type="molecule type" value="Genomic_DNA"/>
</dbReference>
<evidence type="ECO:0000256" key="1">
    <source>
        <dbReference type="SAM" id="Phobius"/>
    </source>
</evidence>
<keyword evidence="1" id="KW-0472">Membrane</keyword>
<keyword evidence="1" id="KW-0812">Transmembrane</keyword>
<reference evidence="3" key="1">
    <citation type="submission" date="2014-12" db="EMBL/GenBank/DDBJ databases">
        <title>Genome sequence of Clostridium beijerinckii strain 59B.</title>
        <authorList>
            <person name="Little G.T."/>
            <person name="Minton N.P."/>
        </authorList>
    </citation>
    <scope>NUCLEOTIDE SEQUENCE [LARGE SCALE GENOMIC DNA]</scope>
    <source>
        <strain evidence="3">59B</strain>
    </source>
</reference>
<accession>A0A0B5QCJ8</accession>
<dbReference type="KEGG" id="cbei:LF65_02067"/>
<protein>
    <submittedName>
        <fullName evidence="2">Fis family transcriptional regulator</fullName>
    </submittedName>
</protein>